<proteinExistence type="predicted"/>
<dbReference type="AlphaFoldDB" id="A0A5S4GFI9"/>
<gene>
    <name evidence="1" type="ORF">ETD85_24920</name>
</gene>
<dbReference type="EMBL" id="VCKX01000079">
    <property type="protein sequence ID" value="TMR31737.1"/>
    <property type="molecule type" value="Genomic_DNA"/>
</dbReference>
<evidence type="ECO:0000313" key="2">
    <source>
        <dbReference type="Proteomes" id="UP000306628"/>
    </source>
</evidence>
<comment type="caution">
    <text evidence="1">The sequence shown here is derived from an EMBL/GenBank/DDBJ whole genome shotgun (WGS) entry which is preliminary data.</text>
</comment>
<dbReference type="OrthoDB" id="4813139at2"/>
<keyword evidence="2" id="KW-1185">Reference proteome</keyword>
<dbReference type="RefSeq" id="WP_138692201.1">
    <property type="nucleotide sequence ID" value="NZ_VCKX01000079.1"/>
</dbReference>
<evidence type="ECO:0000313" key="1">
    <source>
        <dbReference type="EMBL" id="TMR31737.1"/>
    </source>
</evidence>
<sequence>MLSCPTHGRRLETEQAFWRAEALRQPAPDRAAPEHILVMDRLTFQGLTSGTVSLPCRPVHVGVWLRLLRTLLDEASLSTSQVRRHSAAALVAPKSGPILPEGRLACPIVRPPQVDAQEG</sequence>
<accession>A0A5S4GFI9</accession>
<organism evidence="1 2">
    <name type="scientific">Nonomuraea zeae</name>
    <dbReference type="NCBI Taxonomy" id="1642303"/>
    <lineage>
        <taxon>Bacteria</taxon>
        <taxon>Bacillati</taxon>
        <taxon>Actinomycetota</taxon>
        <taxon>Actinomycetes</taxon>
        <taxon>Streptosporangiales</taxon>
        <taxon>Streptosporangiaceae</taxon>
        <taxon>Nonomuraea</taxon>
    </lineage>
</organism>
<dbReference type="Proteomes" id="UP000306628">
    <property type="component" value="Unassembled WGS sequence"/>
</dbReference>
<name>A0A5S4GFI9_9ACTN</name>
<reference evidence="1 2" key="1">
    <citation type="submission" date="2019-05" db="EMBL/GenBank/DDBJ databases">
        <title>Draft genome sequence of Nonomuraea zeae DSM 100528.</title>
        <authorList>
            <person name="Saricaoglu S."/>
            <person name="Isik K."/>
        </authorList>
    </citation>
    <scope>NUCLEOTIDE SEQUENCE [LARGE SCALE GENOMIC DNA]</scope>
    <source>
        <strain evidence="1 2">DSM 100528</strain>
    </source>
</reference>
<protein>
    <submittedName>
        <fullName evidence="1">Uncharacterized protein</fullName>
    </submittedName>
</protein>